<dbReference type="GO" id="GO:0005886">
    <property type="term" value="C:plasma membrane"/>
    <property type="evidence" value="ECO:0007669"/>
    <property type="project" value="UniProtKB-SubCell"/>
</dbReference>
<keyword evidence="2" id="KW-0812">Transmembrane</keyword>
<dbReference type="PANTHER" id="PTHR43849">
    <property type="entry name" value="BLL3936 PROTEIN"/>
    <property type="match status" value="1"/>
</dbReference>
<feature type="transmembrane region" description="Helical" evidence="2">
    <location>
        <begin position="128"/>
        <end position="145"/>
    </location>
</feature>
<name>A0A9J6PCE3_9PROT</name>
<keyword evidence="1" id="KW-0813">Transport</keyword>
<feature type="transmembrane region" description="Helical" evidence="2">
    <location>
        <begin position="608"/>
        <end position="634"/>
    </location>
</feature>
<protein>
    <submittedName>
        <fullName evidence="4">TRAP transporter fused permease subunit</fullName>
    </submittedName>
</protein>
<evidence type="ECO:0000256" key="1">
    <source>
        <dbReference type="RuleBase" id="RU369079"/>
    </source>
</evidence>
<dbReference type="GO" id="GO:0022857">
    <property type="term" value="F:transmembrane transporter activity"/>
    <property type="evidence" value="ECO:0007669"/>
    <property type="project" value="UniProtKB-UniRule"/>
</dbReference>
<feature type="transmembrane region" description="Helical" evidence="2">
    <location>
        <begin position="188"/>
        <end position="212"/>
    </location>
</feature>
<reference evidence="4" key="1">
    <citation type="submission" date="2022-06" db="EMBL/GenBank/DDBJ databases">
        <title>Isolation and Genomics of Futiania mangrovii gen. nov., sp. nov., a Rare and Metabolically-versatile member in the Class Alphaproteobacteria.</title>
        <authorList>
            <person name="Liu L."/>
            <person name="Huang W.-C."/>
            <person name="Pan J."/>
            <person name="Li J."/>
            <person name="Huang Y."/>
            <person name="Du H."/>
            <person name="Liu Y."/>
            <person name="Li M."/>
        </authorList>
    </citation>
    <scope>NUCLEOTIDE SEQUENCE</scope>
    <source>
        <strain evidence="4">FT118</strain>
    </source>
</reference>
<keyword evidence="2" id="KW-0472">Membrane</keyword>
<feature type="transmembrane region" description="Helical" evidence="2">
    <location>
        <begin position="285"/>
        <end position="316"/>
    </location>
</feature>
<accession>A0A9J6PCE3</accession>
<dbReference type="PANTHER" id="PTHR43849:SF2">
    <property type="entry name" value="BLL3936 PROTEIN"/>
    <property type="match status" value="1"/>
</dbReference>
<evidence type="ECO:0000259" key="3">
    <source>
        <dbReference type="Pfam" id="PF06808"/>
    </source>
</evidence>
<feature type="transmembrane region" description="Helical" evidence="2">
    <location>
        <begin position="461"/>
        <end position="479"/>
    </location>
</feature>
<feature type="transmembrane region" description="Helical" evidence="2">
    <location>
        <begin position="355"/>
        <end position="373"/>
    </location>
</feature>
<dbReference type="InterPro" id="IPR011853">
    <property type="entry name" value="TRAP_DctM-Dct_fused"/>
</dbReference>
<keyword evidence="1" id="KW-1003">Cell membrane</keyword>
<feature type="transmembrane region" description="Helical" evidence="2">
    <location>
        <begin position="104"/>
        <end position="122"/>
    </location>
</feature>
<comment type="caution">
    <text evidence="4">The sequence shown here is derived from an EMBL/GenBank/DDBJ whole genome shotgun (WGS) entry which is preliminary data.</text>
</comment>
<gene>
    <name evidence="4" type="ORF">NJQ99_02615</name>
</gene>
<dbReference type="Pfam" id="PF06808">
    <property type="entry name" value="DctM"/>
    <property type="match status" value="1"/>
</dbReference>
<dbReference type="InterPro" id="IPR010656">
    <property type="entry name" value="DctM"/>
</dbReference>
<organism evidence="4 5">
    <name type="scientific">Futiania mangrovi</name>
    <dbReference type="NCBI Taxonomy" id="2959716"/>
    <lineage>
        <taxon>Bacteria</taxon>
        <taxon>Pseudomonadati</taxon>
        <taxon>Pseudomonadota</taxon>
        <taxon>Alphaproteobacteria</taxon>
        <taxon>Futianiales</taxon>
        <taxon>Futianiaceae</taxon>
        <taxon>Futiania</taxon>
    </lineage>
</organism>
<comment type="function">
    <text evidence="1">Part of the tripartite ATP-independent periplasmic (TRAP) transport system.</text>
</comment>
<dbReference type="AlphaFoldDB" id="A0A9J6PCE3"/>
<dbReference type="NCBIfam" id="TIGR02123">
    <property type="entry name" value="TRAP_fused"/>
    <property type="match status" value="1"/>
</dbReference>
<evidence type="ECO:0000256" key="2">
    <source>
        <dbReference type="SAM" id="Phobius"/>
    </source>
</evidence>
<evidence type="ECO:0000313" key="5">
    <source>
        <dbReference type="Proteomes" id="UP001055804"/>
    </source>
</evidence>
<dbReference type="EMBL" id="JAMZFT010000001">
    <property type="protein sequence ID" value="MCP1335291.1"/>
    <property type="molecule type" value="Genomic_DNA"/>
</dbReference>
<feature type="transmembrane region" description="Helical" evidence="2">
    <location>
        <begin position="74"/>
        <end position="92"/>
    </location>
</feature>
<sequence>MSLSRAVGKYAGGAPVWVGLPLILASLAFVSVHMVQVLEYVLPAGQFKIAHLGGALVIVFLAMAGKAPGLAGRLFNAVLAVAATVALLYVWTEHEALTSMRSFLPNRTDFWIAVLLLGLALWACVREWGWVVSAIAIAGLLYGYFGQSMPQGLLYHGGMSINRLVGYTSIPYFSGLLGNLTELSAGTIFPFMLLAAGLTATGCVDFIMQIAYRIGGKTRAGPAQMAVISSGFMGMVSGSSVANVASTGALTIPLMKRVGFSGPFAGAVEAVASTGGQITPPVMGLAAFLIVGLTGIPFSEVIVAAVFPAAIYYLYLMVAVHLRAVKMGVNAAGDPTVAAELETGEPVLRACARHLHFFVAMTYLVVVLIATNLPGRTAIEATGILLALFVLRELVFAWRGAGEIARGLGHLIVEMATKGALVGAQVAIVVAVIGVMVDILAVTGFAQKLSFWMLELAGGNLALLLAVAALACLAFGLGLPTSASYILVALLGAPALVDLGIPLLAAHMFVFFFANVSAITPPVAVSCLVAAKIADAGFFRTSFIAVRLGLPGFILPFIFAVHPELLGLDTTLAMAALWAVMALAGVVALNLMLEGYMFAPLGWLERALLLPAAAGLLHPSIWASVIGLALFAVVAGVSWTRSTREAAA</sequence>
<feature type="transmembrane region" description="Helical" evidence="2">
    <location>
        <begin position="419"/>
        <end position="441"/>
    </location>
</feature>
<dbReference type="Proteomes" id="UP001055804">
    <property type="component" value="Unassembled WGS sequence"/>
</dbReference>
<feature type="transmembrane region" description="Helical" evidence="2">
    <location>
        <begin position="20"/>
        <end position="42"/>
    </location>
</feature>
<proteinExistence type="predicted"/>
<feature type="transmembrane region" description="Helical" evidence="2">
    <location>
        <begin position="49"/>
        <end position="68"/>
    </location>
</feature>
<feature type="transmembrane region" description="Helical" evidence="2">
    <location>
        <begin position="511"/>
        <end position="531"/>
    </location>
</feature>
<feature type="transmembrane region" description="Helical" evidence="2">
    <location>
        <begin position="486"/>
        <end position="505"/>
    </location>
</feature>
<feature type="transmembrane region" description="Helical" evidence="2">
    <location>
        <begin position="232"/>
        <end position="255"/>
    </location>
</feature>
<feature type="transmembrane region" description="Helical" evidence="2">
    <location>
        <begin position="379"/>
        <end position="398"/>
    </location>
</feature>
<evidence type="ECO:0000313" key="4">
    <source>
        <dbReference type="EMBL" id="MCP1335291.1"/>
    </source>
</evidence>
<keyword evidence="2" id="KW-1133">Transmembrane helix</keyword>
<keyword evidence="5" id="KW-1185">Reference proteome</keyword>
<keyword evidence="1" id="KW-0997">Cell inner membrane</keyword>
<feature type="transmembrane region" description="Helical" evidence="2">
    <location>
        <begin position="543"/>
        <end position="561"/>
    </location>
</feature>
<feature type="transmembrane region" description="Helical" evidence="2">
    <location>
        <begin position="573"/>
        <end position="596"/>
    </location>
</feature>
<comment type="subcellular location">
    <subcellularLocation>
        <location evidence="1">Cell inner membrane</location>
        <topology evidence="1">Multi-pass membrane protein</topology>
    </subcellularLocation>
</comment>
<dbReference type="RefSeq" id="WP_269331240.1">
    <property type="nucleotide sequence ID" value="NZ_JAMZFT010000001.1"/>
</dbReference>
<feature type="domain" description="TRAP C4-dicarboxylate transport system permease DctM subunit" evidence="3">
    <location>
        <begin position="128"/>
        <end position="564"/>
    </location>
</feature>